<dbReference type="WBParaSite" id="PDA_v2.g29235.t1">
    <property type="protein sequence ID" value="PDA_v2.g29235.t1"/>
    <property type="gene ID" value="PDA_v2.g29235"/>
</dbReference>
<accession>A0A914QC17</accession>
<evidence type="ECO:0000313" key="2">
    <source>
        <dbReference type="WBParaSite" id="PDA_v2.g29235.t1"/>
    </source>
</evidence>
<reference evidence="2" key="1">
    <citation type="submission" date="2022-11" db="UniProtKB">
        <authorList>
            <consortium name="WormBaseParasite"/>
        </authorList>
    </citation>
    <scope>IDENTIFICATION</scope>
</reference>
<dbReference type="Proteomes" id="UP000887578">
    <property type="component" value="Unplaced"/>
</dbReference>
<keyword evidence="1" id="KW-1185">Reference proteome</keyword>
<sequence length="319" mass="37286">MFHLLYETPNSTNRKRKAEDLMKAIPPKRLHFRGPNDQQNWLLPDSIIYYITKTPSNAKAWEELIQSCKYFFAKNPIIVADILNFSQGWEVFTNTSAGRLQKRIPPKNVSYKLWITETLRIYGANRKYVSSIISQIYRCDATELHLNGQILSFKEFLFFSRNVEVLRLGFTGTHDNKNYTVVKNEDGTIVPLEQLVKTLTKLKQIKGTNNPTHSFVTKNTARELLKIPHFFQIQKFLFTGLPEVFDVDAIFAYLKKNKHMKFELHFADSISQTFKTRLEKIVDEIIETETHDYKPPLISFDGLAEEKKRKISCLYYSRS</sequence>
<evidence type="ECO:0000313" key="1">
    <source>
        <dbReference type="Proteomes" id="UP000887578"/>
    </source>
</evidence>
<organism evidence="1 2">
    <name type="scientific">Panagrolaimus davidi</name>
    <dbReference type="NCBI Taxonomy" id="227884"/>
    <lineage>
        <taxon>Eukaryota</taxon>
        <taxon>Metazoa</taxon>
        <taxon>Ecdysozoa</taxon>
        <taxon>Nematoda</taxon>
        <taxon>Chromadorea</taxon>
        <taxon>Rhabditida</taxon>
        <taxon>Tylenchina</taxon>
        <taxon>Panagrolaimomorpha</taxon>
        <taxon>Panagrolaimoidea</taxon>
        <taxon>Panagrolaimidae</taxon>
        <taxon>Panagrolaimus</taxon>
    </lineage>
</organism>
<proteinExistence type="predicted"/>
<protein>
    <submittedName>
        <fullName evidence="2">Uncharacterized protein</fullName>
    </submittedName>
</protein>
<dbReference type="AlphaFoldDB" id="A0A914QC17"/>
<name>A0A914QC17_9BILA</name>